<keyword evidence="3" id="KW-1185">Reference proteome</keyword>
<sequence>MVVPRYTDNTVQDEPTWSNSTARGFQTSAITGLYRPRGRENSVGGKNEITDFHLRRIVGE</sequence>
<feature type="compositionally biased region" description="Polar residues" evidence="1">
    <location>
        <begin position="7"/>
        <end position="20"/>
    </location>
</feature>
<reference evidence="2 3" key="1">
    <citation type="journal article" date="2018" name="Nat. Ecol. Evol.">
        <title>Pezizomycetes genomes reveal the molecular basis of ectomycorrhizal truffle lifestyle.</title>
        <authorList>
            <person name="Murat C."/>
            <person name="Payen T."/>
            <person name="Noel B."/>
            <person name="Kuo A."/>
            <person name="Morin E."/>
            <person name="Chen J."/>
            <person name="Kohler A."/>
            <person name="Krizsan K."/>
            <person name="Balestrini R."/>
            <person name="Da Silva C."/>
            <person name="Montanini B."/>
            <person name="Hainaut M."/>
            <person name="Levati E."/>
            <person name="Barry K.W."/>
            <person name="Belfiori B."/>
            <person name="Cichocki N."/>
            <person name="Clum A."/>
            <person name="Dockter R.B."/>
            <person name="Fauchery L."/>
            <person name="Guy J."/>
            <person name="Iotti M."/>
            <person name="Le Tacon F."/>
            <person name="Lindquist E.A."/>
            <person name="Lipzen A."/>
            <person name="Malagnac F."/>
            <person name="Mello A."/>
            <person name="Molinier V."/>
            <person name="Miyauchi S."/>
            <person name="Poulain J."/>
            <person name="Riccioni C."/>
            <person name="Rubini A."/>
            <person name="Sitrit Y."/>
            <person name="Splivallo R."/>
            <person name="Traeger S."/>
            <person name="Wang M."/>
            <person name="Zifcakova L."/>
            <person name="Wipf D."/>
            <person name="Zambonelli A."/>
            <person name="Paolocci F."/>
            <person name="Nowrousian M."/>
            <person name="Ottonello S."/>
            <person name="Baldrian P."/>
            <person name="Spatafora J.W."/>
            <person name="Henrissat B."/>
            <person name="Nagy L.G."/>
            <person name="Aury J.M."/>
            <person name="Wincker P."/>
            <person name="Grigoriev I.V."/>
            <person name="Bonfante P."/>
            <person name="Martin F.M."/>
        </authorList>
    </citation>
    <scope>NUCLEOTIDE SEQUENCE [LARGE SCALE GENOMIC DNA]</scope>
    <source>
        <strain evidence="2 3">ATCC MYA-4762</strain>
    </source>
</reference>
<dbReference type="Proteomes" id="UP000267821">
    <property type="component" value="Unassembled WGS sequence"/>
</dbReference>
<name>A0A3N4M314_9PEZI</name>
<gene>
    <name evidence="2" type="ORF">L211DRAFT_837076</name>
</gene>
<dbReference type="AlphaFoldDB" id="A0A3N4M314"/>
<dbReference type="InParanoid" id="A0A3N4M314"/>
<dbReference type="EMBL" id="ML121540">
    <property type="protein sequence ID" value="RPB24695.1"/>
    <property type="molecule type" value="Genomic_DNA"/>
</dbReference>
<accession>A0A3N4M314</accession>
<evidence type="ECO:0000313" key="3">
    <source>
        <dbReference type="Proteomes" id="UP000267821"/>
    </source>
</evidence>
<protein>
    <submittedName>
        <fullName evidence="2">Uncharacterized protein</fullName>
    </submittedName>
</protein>
<proteinExistence type="predicted"/>
<organism evidence="2 3">
    <name type="scientific">Terfezia boudieri ATCC MYA-4762</name>
    <dbReference type="NCBI Taxonomy" id="1051890"/>
    <lineage>
        <taxon>Eukaryota</taxon>
        <taxon>Fungi</taxon>
        <taxon>Dikarya</taxon>
        <taxon>Ascomycota</taxon>
        <taxon>Pezizomycotina</taxon>
        <taxon>Pezizomycetes</taxon>
        <taxon>Pezizales</taxon>
        <taxon>Pezizaceae</taxon>
        <taxon>Terfezia</taxon>
    </lineage>
</organism>
<feature type="region of interest" description="Disordered" evidence="1">
    <location>
        <begin position="1"/>
        <end position="20"/>
    </location>
</feature>
<evidence type="ECO:0000256" key="1">
    <source>
        <dbReference type="SAM" id="MobiDB-lite"/>
    </source>
</evidence>
<evidence type="ECO:0000313" key="2">
    <source>
        <dbReference type="EMBL" id="RPB24695.1"/>
    </source>
</evidence>